<dbReference type="InterPro" id="IPR054266">
    <property type="entry name" value="DUF6997"/>
</dbReference>
<sequence>MNKKKGIDAYWEEVFNKYNILQKIEKEGSCIITAEAIKEIHEPRLMAKQDHEKNRPQIFKENQLSILPVTRGSYIIGSMELYEPFSEHKESFYDNNDVTPVPTPDFIESIDFNEITSEATAISSMYVSNILHDFLSESTLVPTVNGRMSSGNFSFTVNSLKEAPSSYSISVNNSQIEIDGGYESRNSLCIIEAKNSLSEDFLIRQLYYPYRLWADKIIKPVRPIFLAFSNGIYHLFEYAFEDKNNYNSLKRIQYKKYKIENEQITLADILDIPQRITVVQEPDVPFPQADSIERLINLCELMKDGTSYDKNEIAETYGFNVRQSDYYANAGRYLGLIQKEKNSTYSLSRLGKQIFHLPLRNRNIRIAELIISHKPFRDTLLEYIKEGNNPPKEKVMAILMQCQLYNNPEKSYFRRSSTILNWINWILNLQTE</sequence>
<dbReference type="RefSeq" id="WP_005682494.1">
    <property type="nucleotide sequence ID" value="NZ_CAXUCB010000001.1"/>
</dbReference>
<dbReference type="Proteomes" id="UP000002965">
    <property type="component" value="Unassembled WGS sequence"/>
</dbReference>
<organism evidence="4 5">
    <name type="scientific">Bacteroides caccae CL03T12C61</name>
    <dbReference type="NCBI Taxonomy" id="997873"/>
    <lineage>
        <taxon>Bacteria</taxon>
        <taxon>Pseudomonadati</taxon>
        <taxon>Bacteroidota</taxon>
        <taxon>Bacteroidia</taxon>
        <taxon>Bacteroidales</taxon>
        <taxon>Bacteroidaceae</taxon>
        <taxon>Bacteroides</taxon>
    </lineage>
</organism>
<keyword evidence="5" id="KW-1185">Reference proteome</keyword>
<accession>I8UXK9</accession>
<dbReference type="Pfam" id="PF22515">
    <property type="entry name" value="DUF6996"/>
    <property type="match status" value="1"/>
</dbReference>
<dbReference type="Pfam" id="PF23871">
    <property type="entry name" value="DUF7226"/>
    <property type="match status" value="1"/>
</dbReference>
<proteinExistence type="predicted"/>
<dbReference type="EMBL" id="AGXF01000018">
    <property type="protein sequence ID" value="EIY17757.1"/>
    <property type="molecule type" value="Genomic_DNA"/>
</dbReference>
<dbReference type="PATRIC" id="fig|997873.3.peg.4001"/>
<dbReference type="AlphaFoldDB" id="I8UXK9"/>
<comment type="caution">
    <text evidence="4">The sequence shown here is derived from an EMBL/GenBank/DDBJ whole genome shotgun (WGS) entry which is preliminary data.</text>
</comment>
<name>I8UXK9_9BACE</name>
<evidence type="ECO:0000313" key="4">
    <source>
        <dbReference type="EMBL" id="EIY17757.1"/>
    </source>
</evidence>
<evidence type="ECO:0000259" key="3">
    <source>
        <dbReference type="Pfam" id="PF23871"/>
    </source>
</evidence>
<protein>
    <submittedName>
        <fullName evidence="4">Uncharacterized protein</fullName>
    </submittedName>
</protein>
<dbReference type="REBASE" id="92900">
    <property type="entry name" value="Bca12C61ORF3844P"/>
</dbReference>
<feature type="domain" description="DUF6997" evidence="2">
    <location>
        <begin position="79"/>
        <end position="258"/>
    </location>
</feature>
<dbReference type="InterPro" id="IPR054265">
    <property type="entry name" value="DUF6996"/>
</dbReference>
<evidence type="ECO:0000313" key="5">
    <source>
        <dbReference type="Proteomes" id="UP000002965"/>
    </source>
</evidence>
<dbReference type="GeneID" id="75112263"/>
<dbReference type="InterPro" id="IPR055650">
    <property type="entry name" value="DUF7226"/>
</dbReference>
<dbReference type="HOGENOM" id="CLU_656773_0_0_10"/>
<dbReference type="OrthoDB" id="9774819at2"/>
<reference evidence="4 5" key="1">
    <citation type="submission" date="2012-02" db="EMBL/GenBank/DDBJ databases">
        <title>The Genome Sequence of Bacteroides caccae CL03T12C61.</title>
        <authorList>
            <consortium name="The Broad Institute Genome Sequencing Platform"/>
            <person name="Earl A."/>
            <person name="Ward D."/>
            <person name="Feldgarden M."/>
            <person name="Gevers D."/>
            <person name="Zitomersky N.L."/>
            <person name="Coyne M.J."/>
            <person name="Comstock L.E."/>
            <person name="Young S.K."/>
            <person name="Zeng Q."/>
            <person name="Gargeya S."/>
            <person name="Fitzgerald M."/>
            <person name="Haas B."/>
            <person name="Abouelleil A."/>
            <person name="Alvarado L."/>
            <person name="Arachchi H.M."/>
            <person name="Berlin A."/>
            <person name="Chapman S.B."/>
            <person name="Gearin G."/>
            <person name="Goldberg J."/>
            <person name="Griggs A."/>
            <person name="Gujja S."/>
            <person name="Hansen M."/>
            <person name="Heiman D."/>
            <person name="Howarth C."/>
            <person name="Larimer J."/>
            <person name="Lui A."/>
            <person name="MacDonald P.J.P."/>
            <person name="McCowen C."/>
            <person name="Montmayeur A."/>
            <person name="Murphy C."/>
            <person name="Neiman D."/>
            <person name="Pearson M."/>
            <person name="Priest M."/>
            <person name="Roberts A."/>
            <person name="Saif S."/>
            <person name="Shea T."/>
            <person name="Sisk P."/>
            <person name="Stolte C."/>
            <person name="Sykes S."/>
            <person name="Wortman J."/>
            <person name="Nusbaum C."/>
            <person name="Birren B."/>
        </authorList>
    </citation>
    <scope>NUCLEOTIDE SEQUENCE [LARGE SCALE GENOMIC DNA]</scope>
    <source>
        <strain evidence="4 5">CL03T12C61</strain>
    </source>
</reference>
<dbReference type="Pfam" id="PF22518">
    <property type="entry name" value="DUF6997"/>
    <property type="match status" value="1"/>
</dbReference>
<gene>
    <name evidence="4" type="ORF">HMPREF1061_03845</name>
</gene>
<feature type="domain" description="DUF7226" evidence="3">
    <location>
        <begin position="294"/>
        <end position="430"/>
    </location>
</feature>
<evidence type="ECO:0000259" key="2">
    <source>
        <dbReference type="Pfam" id="PF22518"/>
    </source>
</evidence>
<evidence type="ECO:0000259" key="1">
    <source>
        <dbReference type="Pfam" id="PF22515"/>
    </source>
</evidence>
<feature type="domain" description="DUF6996" evidence="1">
    <location>
        <begin position="8"/>
        <end position="76"/>
    </location>
</feature>